<name>A0A559K056_9BACL</name>
<keyword evidence="2" id="KW-1185">Reference proteome</keyword>
<sequence length="87" mass="9799">MFSTIVECSEVLAVKADEMESVSTHLRDSSVHIVRRDFCLHHYTRSCGVGEQVLASVEEQHKMIDNIVVSIQTLNQLITELEDVLGK</sequence>
<gene>
    <name evidence="1" type="ORF">FPZ49_29985</name>
</gene>
<accession>A0A559K056</accession>
<dbReference type="EMBL" id="VNJI01000057">
    <property type="protein sequence ID" value="TVY05524.1"/>
    <property type="molecule type" value="Genomic_DNA"/>
</dbReference>
<dbReference type="AlphaFoldDB" id="A0A559K056"/>
<dbReference type="Proteomes" id="UP000317036">
    <property type="component" value="Unassembled WGS sequence"/>
</dbReference>
<comment type="caution">
    <text evidence="1">The sequence shown here is derived from an EMBL/GenBank/DDBJ whole genome shotgun (WGS) entry which is preliminary data.</text>
</comment>
<protein>
    <submittedName>
        <fullName evidence="1">Uncharacterized protein</fullName>
    </submittedName>
</protein>
<evidence type="ECO:0000313" key="2">
    <source>
        <dbReference type="Proteomes" id="UP000317036"/>
    </source>
</evidence>
<reference evidence="1 2" key="1">
    <citation type="submission" date="2019-07" db="EMBL/GenBank/DDBJ databases">
        <authorList>
            <person name="Kim J."/>
        </authorList>
    </citation>
    <scope>NUCLEOTIDE SEQUENCE [LARGE SCALE GENOMIC DNA]</scope>
    <source>
        <strain evidence="1 2">JC52</strain>
    </source>
</reference>
<evidence type="ECO:0000313" key="1">
    <source>
        <dbReference type="EMBL" id="TVY05524.1"/>
    </source>
</evidence>
<proteinExistence type="predicted"/>
<organism evidence="1 2">
    <name type="scientific">Paenibacillus cremeus</name>
    <dbReference type="NCBI Taxonomy" id="2163881"/>
    <lineage>
        <taxon>Bacteria</taxon>
        <taxon>Bacillati</taxon>
        <taxon>Bacillota</taxon>
        <taxon>Bacilli</taxon>
        <taxon>Bacillales</taxon>
        <taxon>Paenibacillaceae</taxon>
        <taxon>Paenibacillus</taxon>
    </lineage>
</organism>